<dbReference type="AlphaFoldDB" id="A0A517P852"/>
<gene>
    <name evidence="1" type="ORF">CA12_16410</name>
</gene>
<evidence type="ECO:0000313" key="1">
    <source>
        <dbReference type="EMBL" id="QDT15556.1"/>
    </source>
</evidence>
<name>A0A517P852_9PLAN</name>
<protein>
    <submittedName>
        <fullName evidence="1">Uncharacterized protein</fullName>
    </submittedName>
</protein>
<dbReference type="KEGG" id="acaf:CA12_16410"/>
<accession>A0A517P852</accession>
<dbReference type="EMBL" id="CP036265">
    <property type="protein sequence ID" value="QDT15556.1"/>
    <property type="molecule type" value="Genomic_DNA"/>
</dbReference>
<organism evidence="1 2">
    <name type="scientific">Alienimonas californiensis</name>
    <dbReference type="NCBI Taxonomy" id="2527989"/>
    <lineage>
        <taxon>Bacteria</taxon>
        <taxon>Pseudomonadati</taxon>
        <taxon>Planctomycetota</taxon>
        <taxon>Planctomycetia</taxon>
        <taxon>Planctomycetales</taxon>
        <taxon>Planctomycetaceae</taxon>
        <taxon>Alienimonas</taxon>
    </lineage>
</organism>
<dbReference type="Proteomes" id="UP000318741">
    <property type="component" value="Chromosome"/>
</dbReference>
<keyword evidence="2" id="KW-1185">Reference proteome</keyword>
<evidence type="ECO:0000313" key="2">
    <source>
        <dbReference type="Proteomes" id="UP000318741"/>
    </source>
</evidence>
<proteinExistence type="predicted"/>
<sequence length="363" mass="39500">MSPDAAGGPPLGGEVHRTLDGFLHEDLNRVCADRDLTTDEHHPPNAFYGQAGALRRYAGLPDRPLPLTLEHGIRMDREVGTAELRARLPVMTVPSQRRAEAIRAGAARGRPRTIEPIGFGALYAAELVRRNFGPDPASGDRAGGTLAFPSHSTHHIRTHNASDELAAAWAALPDECQPVVVCLYWKDYHHGEAAAYRAAGLPVVSVGHIFSPDFMLRLHALCRHFRYATANGIGTHLFAASWAGCRFFFTPQGEERFEATPERLAEMSDTAEAFAAARALFGERPPLGAAAEPERAAERATFIAAYLGVESFRAPEELRRLIAGAERRRRWTAAQDAAVAAPRRLLGAAKRRLRATLGSGADR</sequence>
<reference evidence="1 2" key="1">
    <citation type="submission" date="2019-02" db="EMBL/GenBank/DDBJ databases">
        <title>Deep-cultivation of Planctomycetes and their phenomic and genomic characterization uncovers novel biology.</title>
        <authorList>
            <person name="Wiegand S."/>
            <person name="Jogler M."/>
            <person name="Boedeker C."/>
            <person name="Pinto D."/>
            <person name="Vollmers J."/>
            <person name="Rivas-Marin E."/>
            <person name="Kohn T."/>
            <person name="Peeters S.H."/>
            <person name="Heuer A."/>
            <person name="Rast P."/>
            <person name="Oberbeckmann S."/>
            <person name="Bunk B."/>
            <person name="Jeske O."/>
            <person name="Meyerdierks A."/>
            <person name="Storesund J.E."/>
            <person name="Kallscheuer N."/>
            <person name="Luecker S."/>
            <person name="Lage O.M."/>
            <person name="Pohl T."/>
            <person name="Merkel B.J."/>
            <person name="Hornburger P."/>
            <person name="Mueller R.-W."/>
            <person name="Bruemmer F."/>
            <person name="Labrenz M."/>
            <person name="Spormann A.M."/>
            <person name="Op den Camp H."/>
            <person name="Overmann J."/>
            <person name="Amann R."/>
            <person name="Jetten M.S.M."/>
            <person name="Mascher T."/>
            <person name="Medema M.H."/>
            <person name="Devos D.P."/>
            <person name="Kaster A.-K."/>
            <person name="Ovreas L."/>
            <person name="Rohde M."/>
            <person name="Galperin M.Y."/>
            <person name="Jogler C."/>
        </authorList>
    </citation>
    <scope>NUCLEOTIDE SEQUENCE [LARGE SCALE GENOMIC DNA]</scope>
    <source>
        <strain evidence="1 2">CA12</strain>
    </source>
</reference>